<accession>A0A410MBP8</accession>
<dbReference type="RefSeq" id="WP_128524338.1">
    <property type="nucleotide sequence ID" value="NZ_CP026118.1"/>
</dbReference>
<protein>
    <submittedName>
        <fullName evidence="2">Uncharacterized protein</fullName>
    </submittedName>
</protein>
<keyword evidence="1" id="KW-1133">Transmembrane helix</keyword>
<dbReference type="KEGG" id="hli:HLI_07480"/>
<evidence type="ECO:0000313" key="2">
    <source>
        <dbReference type="EMBL" id="QAS52075.1"/>
    </source>
</evidence>
<keyword evidence="1" id="KW-0472">Membrane</keyword>
<organism evidence="2 3">
    <name type="scientific">Halobacillus litoralis</name>
    <dbReference type="NCBI Taxonomy" id="45668"/>
    <lineage>
        <taxon>Bacteria</taxon>
        <taxon>Bacillati</taxon>
        <taxon>Bacillota</taxon>
        <taxon>Bacilli</taxon>
        <taxon>Bacillales</taxon>
        <taxon>Bacillaceae</taxon>
        <taxon>Halobacillus</taxon>
    </lineage>
</organism>
<dbReference type="AlphaFoldDB" id="A0A410MBP8"/>
<proteinExistence type="predicted"/>
<feature type="transmembrane region" description="Helical" evidence="1">
    <location>
        <begin position="62"/>
        <end position="86"/>
    </location>
</feature>
<dbReference type="Proteomes" id="UP000287756">
    <property type="component" value="Chromosome"/>
</dbReference>
<keyword evidence="1" id="KW-0812">Transmembrane</keyword>
<gene>
    <name evidence="2" type="ORF">HLI_07480</name>
</gene>
<reference evidence="2 3" key="1">
    <citation type="submission" date="2018-01" db="EMBL/GenBank/DDBJ databases">
        <title>The whole genome sequencing and assembly of Halobacillus litoralis ERB031 strain.</title>
        <authorList>
            <person name="Lee S.-J."/>
            <person name="Park M.-K."/>
            <person name="Kim J.-Y."/>
            <person name="Lee Y.-J."/>
            <person name="Yi H."/>
            <person name="Bahn Y.-S."/>
            <person name="Kim J.F."/>
            <person name="Lee D.-W."/>
        </authorList>
    </citation>
    <scope>NUCLEOTIDE SEQUENCE [LARGE SCALE GENOMIC DNA]</scope>
    <source>
        <strain evidence="2 3">ERB 031</strain>
    </source>
</reference>
<evidence type="ECO:0000256" key="1">
    <source>
        <dbReference type="SAM" id="Phobius"/>
    </source>
</evidence>
<dbReference type="EMBL" id="CP026118">
    <property type="protein sequence ID" value="QAS52075.1"/>
    <property type="molecule type" value="Genomic_DNA"/>
</dbReference>
<feature type="transmembrane region" description="Helical" evidence="1">
    <location>
        <begin position="29"/>
        <end position="50"/>
    </location>
</feature>
<evidence type="ECO:0000313" key="3">
    <source>
        <dbReference type="Proteomes" id="UP000287756"/>
    </source>
</evidence>
<sequence length="92" mass="9808">MLVYIIALAICAGGWYFYTYQLKSGGSTILLSLFSLGISVMFLVAGLLFSGAVGSQGATMTVAFLAILLFFNGICMLITALIQTAIRNVNEQ</sequence>
<name>A0A410MBP8_9BACI</name>